<comment type="subcellular location">
    <subcellularLocation>
        <location evidence="1">Cytoplasm</location>
    </subcellularLocation>
</comment>
<evidence type="ECO:0000256" key="2">
    <source>
        <dbReference type="ARBA" id="ARBA00014223"/>
    </source>
</evidence>
<dbReference type="Gene3D" id="3.80.10.10">
    <property type="entry name" value="Ribonuclease Inhibitor"/>
    <property type="match status" value="1"/>
</dbReference>
<feature type="region of interest" description="Disordered" evidence="6">
    <location>
        <begin position="196"/>
        <end position="215"/>
    </location>
</feature>
<dbReference type="AlphaFoldDB" id="A0ABD3X2U3"/>
<dbReference type="InterPro" id="IPR032675">
    <property type="entry name" value="LRR_dom_sf"/>
</dbReference>
<comment type="caution">
    <text evidence="7">The sequence shown here is derived from an EMBL/GenBank/DDBJ whole genome shotgun (WGS) entry which is preliminary data.</text>
</comment>
<keyword evidence="3" id="KW-0963">Cytoplasm</keyword>
<dbReference type="SUPFAM" id="SSF52058">
    <property type="entry name" value="L domain-like"/>
    <property type="match status" value="1"/>
</dbReference>
<dbReference type="PANTHER" id="PTHR46545">
    <property type="entry name" value="LEUCINE-RICH REPEAT-CONTAINING PROTEIN 51"/>
    <property type="match status" value="1"/>
</dbReference>
<dbReference type="Proteomes" id="UP001634394">
    <property type="component" value="Unassembled WGS sequence"/>
</dbReference>
<dbReference type="InterPro" id="IPR001611">
    <property type="entry name" value="Leu-rich_rpt"/>
</dbReference>
<keyword evidence="4" id="KW-0433">Leucine-rich repeat</keyword>
<accession>A0ABD3X2U3</accession>
<name>A0ABD3X2U3_SINWO</name>
<evidence type="ECO:0000256" key="3">
    <source>
        <dbReference type="ARBA" id="ARBA00022490"/>
    </source>
</evidence>
<dbReference type="PANTHER" id="PTHR46545:SF1">
    <property type="entry name" value="LEUCINE-RICH REPEAT-CONTAINING PROTEIN 51"/>
    <property type="match status" value="1"/>
</dbReference>
<proteinExistence type="predicted"/>
<reference evidence="7 8" key="1">
    <citation type="submission" date="2024-11" db="EMBL/GenBank/DDBJ databases">
        <title>Chromosome-level genome assembly of the freshwater bivalve Anodonta woodiana.</title>
        <authorList>
            <person name="Chen X."/>
        </authorList>
    </citation>
    <scope>NUCLEOTIDE SEQUENCE [LARGE SCALE GENOMIC DNA]</scope>
    <source>
        <strain evidence="7">MN2024</strain>
        <tissue evidence="7">Gills</tissue>
    </source>
</reference>
<dbReference type="GO" id="GO:0005737">
    <property type="term" value="C:cytoplasm"/>
    <property type="evidence" value="ECO:0007669"/>
    <property type="project" value="UniProtKB-SubCell"/>
</dbReference>
<dbReference type="EMBL" id="JBJQND010000004">
    <property type="protein sequence ID" value="KAL3879148.1"/>
    <property type="molecule type" value="Genomic_DNA"/>
</dbReference>
<sequence>MSGTSVVPYQGKKKVSTLSAIDAINDVEPPIDFSFCRLAKVSDCFDEEPRISAISPRKYKQKATDSGKSTSKCIRMNNNNLTDVNSLLDVTKEKFENWKDIAWIDLSFNELTSINPCLTEFDNLQILYLHGNQITDLREVEKLSKLPKLRKLTLHGNPVDAAKGYRQIVLSMLPILQVLDFSSVTKADKKTAETWNKMNSMGKQQKNVKADGEED</sequence>
<gene>
    <name evidence="7" type="ORF">ACJMK2_031458</name>
</gene>
<dbReference type="Pfam" id="PF14580">
    <property type="entry name" value="LRR_9"/>
    <property type="match status" value="1"/>
</dbReference>
<keyword evidence="5" id="KW-0677">Repeat</keyword>
<evidence type="ECO:0000313" key="7">
    <source>
        <dbReference type="EMBL" id="KAL3879148.1"/>
    </source>
</evidence>
<keyword evidence="8" id="KW-1185">Reference proteome</keyword>
<organism evidence="7 8">
    <name type="scientific">Sinanodonta woodiana</name>
    <name type="common">Chinese pond mussel</name>
    <name type="synonym">Anodonta woodiana</name>
    <dbReference type="NCBI Taxonomy" id="1069815"/>
    <lineage>
        <taxon>Eukaryota</taxon>
        <taxon>Metazoa</taxon>
        <taxon>Spiralia</taxon>
        <taxon>Lophotrochozoa</taxon>
        <taxon>Mollusca</taxon>
        <taxon>Bivalvia</taxon>
        <taxon>Autobranchia</taxon>
        <taxon>Heteroconchia</taxon>
        <taxon>Palaeoheterodonta</taxon>
        <taxon>Unionida</taxon>
        <taxon>Unionoidea</taxon>
        <taxon>Unionidae</taxon>
        <taxon>Unioninae</taxon>
        <taxon>Sinanodonta</taxon>
    </lineage>
</organism>
<evidence type="ECO:0000256" key="5">
    <source>
        <dbReference type="ARBA" id="ARBA00022737"/>
    </source>
</evidence>
<evidence type="ECO:0000256" key="6">
    <source>
        <dbReference type="SAM" id="MobiDB-lite"/>
    </source>
</evidence>
<evidence type="ECO:0000256" key="4">
    <source>
        <dbReference type="ARBA" id="ARBA00022614"/>
    </source>
</evidence>
<evidence type="ECO:0000313" key="8">
    <source>
        <dbReference type="Proteomes" id="UP001634394"/>
    </source>
</evidence>
<protein>
    <recommendedName>
        <fullName evidence="2">Leucine-rich repeat-containing protein 51</fullName>
    </recommendedName>
</protein>
<evidence type="ECO:0000256" key="1">
    <source>
        <dbReference type="ARBA" id="ARBA00004496"/>
    </source>
</evidence>
<feature type="compositionally biased region" description="Polar residues" evidence="6">
    <location>
        <begin position="196"/>
        <end position="207"/>
    </location>
</feature>
<dbReference type="PROSITE" id="PS51450">
    <property type="entry name" value="LRR"/>
    <property type="match status" value="1"/>
</dbReference>